<reference evidence="2 3" key="1">
    <citation type="journal article" date="2019" name="Genome Biol. Evol.">
        <title>Insights into the evolution of the New World diploid cottons (Gossypium, subgenus Houzingenia) based on genome sequencing.</title>
        <authorList>
            <person name="Grover C.E."/>
            <person name="Arick M.A. 2nd"/>
            <person name="Thrash A."/>
            <person name="Conover J.L."/>
            <person name="Sanders W.S."/>
            <person name="Peterson D.G."/>
            <person name="Frelichowski J.E."/>
            <person name="Scheffler J.A."/>
            <person name="Scheffler B.E."/>
            <person name="Wendel J.F."/>
        </authorList>
    </citation>
    <scope>NUCLEOTIDE SEQUENCE [LARGE SCALE GENOMIC DNA]</scope>
    <source>
        <strain evidence="2">185</strain>
        <tissue evidence="2">Leaf</tissue>
    </source>
</reference>
<evidence type="ECO:0000259" key="1">
    <source>
        <dbReference type="Pfam" id="PF13456"/>
    </source>
</evidence>
<dbReference type="PANTHER" id="PTHR47074">
    <property type="entry name" value="BNAC02G40300D PROTEIN"/>
    <property type="match status" value="1"/>
</dbReference>
<dbReference type="InterPro" id="IPR052929">
    <property type="entry name" value="RNase_H-like_EbsB-rel"/>
</dbReference>
<feature type="domain" description="RNase H type-1" evidence="1">
    <location>
        <begin position="18"/>
        <end position="117"/>
    </location>
</feature>
<dbReference type="GO" id="GO:0004523">
    <property type="term" value="F:RNA-DNA hybrid ribonuclease activity"/>
    <property type="evidence" value="ECO:0007669"/>
    <property type="project" value="InterPro"/>
</dbReference>
<dbReference type="CDD" id="cd06222">
    <property type="entry name" value="RNase_H_like"/>
    <property type="match status" value="1"/>
</dbReference>
<comment type="caution">
    <text evidence="2">The sequence shown here is derived from an EMBL/GenBank/DDBJ whole genome shotgun (WGS) entry which is preliminary data.</text>
</comment>
<keyword evidence="3" id="KW-1185">Reference proteome</keyword>
<protein>
    <recommendedName>
        <fullName evidence="1">RNase H type-1 domain-containing protein</fullName>
    </recommendedName>
</protein>
<feature type="non-terminal residue" evidence="2">
    <location>
        <position position="1"/>
    </location>
</feature>
<dbReference type="Proteomes" id="UP000593577">
    <property type="component" value="Unassembled WGS sequence"/>
</dbReference>
<name>A0A7J8WTB0_GOSAI</name>
<dbReference type="Gene3D" id="3.30.420.10">
    <property type="entry name" value="Ribonuclease H-like superfamily/Ribonuclease H"/>
    <property type="match status" value="1"/>
</dbReference>
<proteinExistence type="predicted"/>
<organism evidence="2 3">
    <name type="scientific">Gossypium aridum</name>
    <name type="common">American cotton</name>
    <name type="synonym">Erioxylum aridum</name>
    <dbReference type="NCBI Taxonomy" id="34290"/>
    <lineage>
        <taxon>Eukaryota</taxon>
        <taxon>Viridiplantae</taxon>
        <taxon>Streptophyta</taxon>
        <taxon>Embryophyta</taxon>
        <taxon>Tracheophyta</taxon>
        <taxon>Spermatophyta</taxon>
        <taxon>Magnoliopsida</taxon>
        <taxon>eudicotyledons</taxon>
        <taxon>Gunneridae</taxon>
        <taxon>Pentapetalae</taxon>
        <taxon>rosids</taxon>
        <taxon>malvids</taxon>
        <taxon>Malvales</taxon>
        <taxon>Malvaceae</taxon>
        <taxon>Malvoideae</taxon>
        <taxon>Gossypium</taxon>
    </lineage>
</organism>
<dbReference type="PANTHER" id="PTHR47074:SF61">
    <property type="entry name" value="RNASE H TYPE-1 DOMAIN-CONTAINING PROTEIN"/>
    <property type="match status" value="1"/>
</dbReference>
<dbReference type="InterPro" id="IPR002156">
    <property type="entry name" value="RNaseH_domain"/>
</dbReference>
<sequence>VVHWSLPLTSLVKTNIGASFSLAQRKGCSRVIIRDEHGQIMGACSCLTFQLPIAFVAKALAVVHGLRFALEMGFLSVILESDSRLVIQKLTASSKDLSEISALIWEAKEFSKLFVDYRQEALIWGIYRYLYFPNFSPLVFCSPSIRCFT</sequence>
<dbReference type="InterPro" id="IPR036397">
    <property type="entry name" value="RNaseH_sf"/>
</dbReference>
<dbReference type="Pfam" id="PF13456">
    <property type="entry name" value="RVT_3"/>
    <property type="match status" value="1"/>
</dbReference>
<dbReference type="InterPro" id="IPR044730">
    <property type="entry name" value="RNase_H-like_dom_plant"/>
</dbReference>
<dbReference type="AlphaFoldDB" id="A0A7J8WTB0"/>
<dbReference type="InterPro" id="IPR012337">
    <property type="entry name" value="RNaseH-like_sf"/>
</dbReference>
<dbReference type="SUPFAM" id="SSF53098">
    <property type="entry name" value="Ribonuclease H-like"/>
    <property type="match status" value="1"/>
</dbReference>
<gene>
    <name evidence="2" type="ORF">Goari_019651</name>
</gene>
<dbReference type="EMBL" id="JABFAA010000003">
    <property type="protein sequence ID" value="MBA0678297.1"/>
    <property type="molecule type" value="Genomic_DNA"/>
</dbReference>
<evidence type="ECO:0000313" key="2">
    <source>
        <dbReference type="EMBL" id="MBA0678297.1"/>
    </source>
</evidence>
<dbReference type="GO" id="GO:0003676">
    <property type="term" value="F:nucleic acid binding"/>
    <property type="evidence" value="ECO:0007669"/>
    <property type="project" value="InterPro"/>
</dbReference>
<accession>A0A7J8WTB0</accession>
<evidence type="ECO:0000313" key="3">
    <source>
        <dbReference type="Proteomes" id="UP000593577"/>
    </source>
</evidence>